<dbReference type="InterPro" id="IPR011042">
    <property type="entry name" value="6-blade_b-propeller_TolB-like"/>
</dbReference>
<dbReference type="Gene3D" id="2.120.10.30">
    <property type="entry name" value="TolB, C-terminal domain"/>
    <property type="match status" value="1"/>
</dbReference>
<evidence type="ECO:0000256" key="3">
    <source>
        <dbReference type="SAM" id="MobiDB-lite"/>
    </source>
</evidence>
<evidence type="ECO:0000313" key="5">
    <source>
        <dbReference type="Proteomes" id="UP000054926"/>
    </source>
</evidence>
<keyword evidence="5" id="KW-1185">Reference proteome</keyword>
<keyword evidence="2" id="KW-0325">Glycoprotein</keyword>
<name>A0A0W0ZLJ4_9GAMM</name>
<dbReference type="SUPFAM" id="SSF63829">
    <property type="entry name" value="Calcium-dependent phosphotriesterase"/>
    <property type="match status" value="1"/>
</dbReference>
<comment type="caution">
    <text evidence="4">The sequence shown here is derived from an EMBL/GenBank/DDBJ whole genome shotgun (WGS) entry which is preliminary data.</text>
</comment>
<evidence type="ECO:0000313" key="4">
    <source>
        <dbReference type="EMBL" id="KTD70027.1"/>
    </source>
</evidence>
<dbReference type="Proteomes" id="UP000054926">
    <property type="component" value="Unassembled WGS sequence"/>
</dbReference>
<protein>
    <submittedName>
        <fullName evidence="4">Serine/threonine-protein kinase PknD</fullName>
        <ecNumber evidence="4">2.7.11.1</ecNumber>
    </submittedName>
</protein>
<dbReference type="GO" id="GO:0005576">
    <property type="term" value="C:extracellular region"/>
    <property type="evidence" value="ECO:0007669"/>
    <property type="project" value="TreeGrafter"/>
</dbReference>
<keyword evidence="4" id="KW-0418">Kinase</keyword>
<reference evidence="4 5" key="1">
    <citation type="submission" date="2015-11" db="EMBL/GenBank/DDBJ databases">
        <title>Genomic analysis of 38 Legionella species identifies large and diverse effector repertoires.</title>
        <authorList>
            <person name="Burstein D."/>
            <person name="Amaro F."/>
            <person name="Zusman T."/>
            <person name="Lifshitz Z."/>
            <person name="Cohen O."/>
            <person name="Gilbert J.A."/>
            <person name="Pupko T."/>
            <person name="Shuman H.A."/>
            <person name="Segal G."/>
        </authorList>
    </citation>
    <scope>NUCLEOTIDE SEQUENCE [LARGE SCALE GENOMIC DNA]</scope>
    <source>
        <strain evidence="4 5">IMVS3376</strain>
    </source>
</reference>
<dbReference type="PANTHER" id="PTHR10680:SF14">
    <property type="entry name" value="PEPTIDYL-GLYCINE ALPHA-AMIDATING MONOOXYGENASE"/>
    <property type="match status" value="1"/>
</dbReference>
<gene>
    <name evidence="4" type="primary">pknD</name>
    <name evidence="4" type="ORF">Lste_0631</name>
</gene>
<dbReference type="CDD" id="cd05819">
    <property type="entry name" value="NHL"/>
    <property type="match status" value="1"/>
</dbReference>
<dbReference type="EMBL" id="LNYY01000016">
    <property type="protein sequence ID" value="KTD70027.1"/>
    <property type="molecule type" value="Genomic_DNA"/>
</dbReference>
<dbReference type="EC" id="2.7.11.1" evidence="4"/>
<keyword evidence="4" id="KW-0808">Transferase</keyword>
<evidence type="ECO:0000256" key="1">
    <source>
        <dbReference type="ARBA" id="ARBA00022729"/>
    </source>
</evidence>
<dbReference type="Gene3D" id="2.40.10.500">
    <property type="match status" value="1"/>
</dbReference>
<sequence>SVTSGAATLTVNAALSTSAPSNTTVDAGQTATFSTTASNGTSPYSYQWQVSTGGAYSNVSSGTGGTSAIYTTASLTTGSSGNTYRVVVTDSAAVPTSVTSGAATLTVNAALSTSTPSNQTISLSVSNTATFSTITSNGTAPYSYQWQVNSQGLSSFVNVSTGTGGTTASYTTGTLTISGNNGDLYRVVVTDSAAVPASVTSGNATLTVTALTDQSSKNEAKDNQEQNLPNEENVSQEQNPPNEENVSQEQNLPNEESVSQEQNLPNEESVSQEQNPPKVTPDYLTAISCPSSLFCMAVKADGTTFRYDGTNWNETDKIDTKHALKSVSCANAANCIAIDTGGYAFIYNGIWSTGTQFDTDGEPVSVYCPTTSFCMTIDNHGNAFAYNKTTWTHAKSVGIGSDLKAVSCASDTECIAVDGQGNASRYDGTMWTTYRDNPISAHGLSAISCTPNSGSFCMSVDNAGNSFSYDGNTWTPQYHEGTIGSAAMNAVSCLGTAFCMATDNKGAALRYNGIAWSVASDLDMTHAITSISCPTAAFCMGLDNVGNTWQYNANVASITQAHTNDGDRSSIAQTFSVVDRNTTATSYKITGLQPESVHIDTNNNLWIADRVSRTVYRLPASINGTLKEDLPSLVSISMGANQPVSVVTDTGGNIYVADRNNAIFIYPAAIYQVPGKHADPFPSRIITGKDAGLDVPLALTLDSSNNIWVANQGSHSIKQFAAGLIQESSPTKPMVTISGDRTLLNEPNGLFIDKMGNIWVTNAKSHEIYVFGAGTSGNTAPTCIIRSAAINNPTGIALDTQGNI</sequence>
<accession>A0A0W0ZLJ4</accession>
<dbReference type="SUPFAM" id="SSF101898">
    <property type="entry name" value="NHL repeat"/>
    <property type="match status" value="1"/>
</dbReference>
<proteinExistence type="predicted"/>
<feature type="compositionally biased region" description="Polar residues" evidence="3">
    <location>
        <begin position="225"/>
        <end position="277"/>
    </location>
</feature>
<organism evidence="4 5">
    <name type="scientific">Legionella steelei</name>
    <dbReference type="NCBI Taxonomy" id="947033"/>
    <lineage>
        <taxon>Bacteria</taxon>
        <taxon>Pseudomonadati</taxon>
        <taxon>Pseudomonadota</taxon>
        <taxon>Gammaproteobacteria</taxon>
        <taxon>Legionellales</taxon>
        <taxon>Legionellaceae</taxon>
        <taxon>Legionella</taxon>
    </lineage>
</organism>
<keyword evidence="1" id="KW-0732">Signal</keyword>
<dbReference type="STRING" id="947033.Lste_0631"/>
<evidence type="ECO:0000256" key="2">
    <source>
        <dbReference type="ARBA" id="ARBA00023180"/>
    </source>
</evidence>
<dbReference type="PATRIC" id="fig|947033.5.peg.673"/>
<dbReference type="GO" id="GO:0004674">
    <property type="term" value="F:protein serine/threonine kinase activity"/>
    <property type="evidence" value="ECO:0007669"/>
    <property type="project" value="UniProtKB-EC"/>
</dbReference>
<dbReference type="AlphaFoldDB" id="A0A0W0ZLJ4"/>
<feature type="non-terminal residue" evidence="4">
    <location>
        <position position="1"/>
    </location>
</feature>
<dbReference type="PANTHER" id="PTHR10680">
    <property type="entry name" value="PEPTIDYL-GLYCINE ALPHA-AMIDATING MONOOXYGENASE"/>
    <property type="match status" value="1"/>
</dbReference>
<feature type="region of interest" description="Disordered" evidence="3">
    <location>
        <begin position="212"/>
        <end position="281"/>
    </location>
</feature>